<feature type="domain" description="KaiC" evidence="3">
    <location>
        <begin position="6"/>
        <end position="249"/>
    </location>
</feature>
<evidence type="ECO:0000313" key="5">
    <source>
        <dbReference type="Proteomes" id="UP000722459"/>
    </source>
</evidence>
<dbReference type="InterPro" id="IPR010624">
    <property type="entry name" value="KaiC_dom"/>
</dbReference>
<dbReference type="InterPro" id="IPR027417">
    <property type="entry name" value="P-loop_NTPase"/>
</dbReference>
<evidence type="ECO:0000256" key="2">
    <source>
        <dbReference type="ARBA" id="ARBA00022840"/>
    </source>
</evidence>
<evidence type="ECO:0000259" key="3">
    <source>
        <dbReference type="PROSITE" id="PS51146"/>
    </source>
</evidence>
<proteinExistence type="predicted"/>
<dbReference type="Proteomes" id="UP000722459">
    <property type="component" value="Unassembled WGS sequence"/>
</dbReference>
<dbReference type="SUPFAM" id="SSF52540">
    <property type="entry name" value="P-loop containing nucleoside triphosphate hydrolases"/>
    <property type="match status" value="1"/>
</dbReference>
<keyword evidence="2" id="KW-0067">ATP-binding</keyword>
<dbReference type="PANTHER" id="PTHR43637">
    <property type="entry name" value="UPF0273 PROTEIN TM_0370"/>
    <property type="match status" value="1"/>
</dbReference>
<accession>A0A8T5GEA4</accession>
<dbReference type="PROSITE" id="PS51146">
    <property type="entry name" value="KAIC"/>
    <property type="match status" value="1"/>
</dbReference>
<dbReference type="PRINTS" id="PR01874">
    <property type="entry name" value="DNAREPAIRADA"/>
</dbReference>
<dbReference type="InterPro" id="IPR003593">
    <property type="entry name" value="AAA+_ATPase"/>
</dbReference>
<dbReference type="EMBL" id="JABJNZ010000012">
    <property type="protein sequence ID" value="MBT4870017.1"/>
    <property type="molecule type" value="Genomic_DNA"/>
</dbReference>
<dbReference type="AlphaFoldDB" id="A0A8T5GEA4"/>
<dbReference type="SMART" id="SM00382">
    <property type="entry name" value="AAA"/>
    <property type="match status" value="1"/>
</dbReference>
<organism evidence="4 5">
    <name type="scientific">Candidatus Iainarchaeum sp</name>
    <dbReference type="NCBI Taxonomy" id="3101447"/>
    <lineage>
        <taxon>Archaea</taxon>
        <taxon>Candidatus Iainarchaeota</taxon>
        <taxon>Candidatus Iainarchaeia</taxon>
        <taxon>Candidatus Iainarchaeales</taxon>
        <taxon>Candidatus Iainarchaeaceae</taxon>
        <taxon>Candidatus Iainarchaeum</taxon>
    </lineage>
</organism>
<name>A0A8T5GEA4_9ARCH</name>
<reference evidence="4" key="1">
    <citation type="journal article" date="2021" name="ISME J.">
        <title>Mercury methylation by metabolically versatile and cosmopolitan marine bacteria.</title>
        <authorList>
            <person name="Lin H."/>
            <person name="Ascher D.B."/>
            <person name="Myung Y."/>
            <person name="Lamborg C.H."/>
            <person name="Hallam S.J."/>
            <person name="Gionfriddo C.M."/>
            <person name="Holt K.E."/>
            <person name="Moreau J.W."/>
        </authorList>
    </citation>
    <scope>NUCLEOTIDE SEQUENCE</scope>
    <source>
        <strain evidence="4">SI075_bin30</strain>
    </source>
</reference>
<dbReference type="Gene3D" id="3.40.50.300">
    <property type="entry name" value="P-loop containing nucleotide triphosphate hydrolases"/>
    <property type="match status" value="1"/>
</dbReference>
<evidence type="ECO:0000313" key="4">
    <source>
        <dbReference type="EMBL" id="MBT4870017.1"/>
    </source>
</evidence>
<dbReference type="GO" id="GO:0005524">
    <property type="term" value="F:ATP binding"/>
    <property type="evidence" value="ECO:0007669"/>
    <property type="project" value="UniProtKB-KW"/>
</dbReference>
<dbReference type="Pfam" id="PF06745">
    <property type="entry name" value="ATPase"/>
    <property type="match status" value="2"/>
</dbReference>
<protein>
    <submittedName>
        <fullName evidence="4">AAA family ATPase</fullName>
    </submittedName>
</protein>
<sequence length="249" mass="27360">MVEEVIRTKTGMQGFDKALQGGFPDGNVILISGGAGTGKSTLCLQFAVNGASLFGEKSLYVSTEQNKEELYKQAAGFGWNIEDLENKHLMKIIYFDITGGDSFLEKLDAVIMEFQPKRLVIDSLTTLTDSLMVSGIGEDKGFSMVQIAETVNPIPRTEQIVSKGILYRLFKEVKKHKLTTLMTTELPEDHKQLSADGVSEFIADGVVVLRAMTVGDSSSRNLEVKKMRYSPIEGGLKSYSFVEDGIVVE</sequence>
<comment type="caution">
    <text evidence="4">The sequence shown here is derived from an EMBL/GenBank/DDBJ whole genome shotgun (WGS) entry which is preliminary data.</text>
</comment>
<keyword evidence="1" id="KW-0547">Nucleotide-binding</keyword>
<gene>
    <name evidence="4" type="ORF">HON47_00385</name>
</gene>
<evidence type="ECO:0000256" key="1">
    <source>
        <dbReference type="ARBA" id="ARBA00022741"/>
    </source>
</evidence>
<dbReference type="InterPro" id="IPR014774">
    <property type="entry name" value="KaiC-like_dom"/>
</dbReference>